<dbReference type="InterPro" id="IPR005636">
    <property type="entry name" value="DTW"/>
</dbReference>
<gene>
    <name evidence="6" type="ORF">IX91_07940</name>
</gene>
<evidence type="ECO:0000256" key="2">
    <source>
        <dbReference type="ARBA" id="ARBA00022679"/>
    </source>
</evidence>
<organism evidence="6 7">
    <name type="scientific">Vibrio tubiashii ATCC 19109</name>
    <dbReference type="NCBI Taxonomy" id="1051646"/>
    <lineage>
        <taxon>Bacteria</taxon>
        <taxon>Pseudomonadati</taxon>
        <taxon>Pseudomonadota</taxon>
        <taxon>Gammaproteobacteria</taxon>
        <taxon>Vibrionales</taxon>
        <taxon>Vibrionaceae</taxon>
        <taxon>Vibrio</taxon>
        <taxon>Vibrio oreintalis group</taxon>
    </lineage>
</organism>
<dbReference type="STRING" id="1051646.IX91_07940"/>
<dbReference type="PANTHER" id="PTHR21392:SF1">
    <property type="entry name" value="TRNA-URIDINE AMINOCARBOXYPROPYLTRANSFERASE"/>
    <property type="match status" value="1"/>
</dbReference>
<evidence type="ECO:0000256" key="1">
    <source>
        <dbReference type="ARBA" id="ARBA00012386"/>
    </source>
</evidence>
<dbReference type="KEGG" id="vtu:IX91_07940"/>
<dbReference type="PANTHER" id="PTHR21392">
    <property type="entry name" value="TRNA-URIDINE AMINOCARBOXYPROPYLTRANSFERASE 2"/>
    <property type="match status" value="1"/>
</dbReference>
<dbReference type="HOGENOM" id="CLU_066458_1_0_6"/>
<dbReference type="PATRIC" id="fig|1051646.9.peg.1575"/>
<keyword evidence="4" id="KW-0819">tRNA processing</keyword>
<name>A0A0A0SB91_9VIBR</name>
<reference evidence="6 7" key="1">
    <citation type="submission" date="2014-08" db="EMBL/GenBank/DDBJ databases">
        <title>First Complete Genome Sequence of the Shellfish Pathogen Vibrio tubiashii.</title>
        <authorList>
            <person name="Richards G.P."/>
            <person name="Needleman D.S."/>
            <person name="Watson M.A."/>
            <person name="Bono J.L."/>
        </authorList>
    </citation>
    <scope>NUCLEOTIDE SEQUENCE [LARGE SCALE GENOMIC DNA]</scope>
    <source>
        <strain evidence="6 7">ATCC 19109</strain>
    </source>
</reference>
<keyword evidence="3" id="KW-0949">S-adenosyl-L-methionine</keyword>
<dbReference type="GeneID" id="23444645"/>
<dbReference type="Pfam" id="PF03942">
    <property type="entry name" value="DTW"/>
    <property type="match status" value="1"/>
</dbReference>
<evidence type="ECO:0000256" key="4">
    <source>
        <dbReference type="ARBA" id="ARBA00022694"/>
    </source>
</evidence>
<dbReference type="Proteomes" id="UP000030071">
    <property type="component" value="Chromosome 1"/>
</dbReference>
<evidence type="ECO:0000256" key="3">
    <source>
        <dbReference type="ARBA" id="ARBA00022691"/>
    </source>
</evidence>
<dbReference type="RefSeq" id="WP_004749504.1">
    <property type="nucleotide sequence ID" value="NZ_AFWI01000051.1"/>
</dbReference>
<dbReference type="SMART" id="SM01144">
    <property type="entry name" value="DTW"/>
    <property type="match status" value="1"/>
</dbReference>
<evidence type="ECO:0000259" key="5">
    <source>
        <dbReference type="SMART" id="SM01144"/>
    </source>
</evidence>
<dbReference type="EMBL" id="CP009354">
    <property type="protein sequence ID" value="AIW14128.1"/>
    <property type="molecule type" value="Genomic_DNA"/>
</dbReference>
<protein>
    <recommendedName>
        <fullName evidence="1">tRNA-uridine aminocarboxypropyltransferase</fullName>
        <ecNumber evidence="1">2.5.1.25</ecNumber>
    </recommendedName>
</protein>
<dbReference type="GO" id="GO:0008033">
    <property type="term" value="P:tRNA processing"/>
    <property type="evidence" value="ECO:0007669"/>
    <property type="project" value="UniProtKB-KW"/>
</dbReference>
<dbReference type="AlphaFoldDB" id="A0A0A0SB91"/>
<evidence type="ECO:0000313" key="6">
    <source>
        <dbReference type="EMBL" id="AIW14128.1"/>
    </source>
</evidence>
<dbReference type="GO" id="GO:0016432">
    <property type="term" value="F:tRNA-uridine aminocarboxypropyltransferase activity"/>
    <property type="evidence" value="ECO:0007669"/>
    <property type="project" value="UniProtKB-EC"/>
</dbReference>
<feature type="domain" description="DTW" evidence="5">
    <location>
        <begin position="27"/>
        <end position="222"/>
    </location>
</feature>
<proteinExistence type="predicted"/>
<dbReference type="eggNOG" id="COG3148">
    <property type="taxonomic scope" value="Bacteria"/>
</dbReference>
<evidence type="ECO:0000313" key="7">
    <source>
        <dbReference type="Proteomes" id="UP000030071"/>
    </source>
</evidence>
<sequence length="246" mass="28510">MRIHAFHHLYQQRLDRSTKPFVARGSKVVRCKYCQVAEKDCLCAHQPDIESGVAAMLLLSENEVFKPSNTGRLILDVVKDGYAYQWSRTEPSSEMLALLNNPKYQPIVVFPDEYVNEPTRLIKQEASRFCEEKTPLLIFIDGSWREARRIFNKSPYLDALPVISINPDTVSQYMMRRSDNEQHLATAEVASLVFEQFGEEKLAQTLSSWFAVFRESYMNSKTRNRPDEAKPALNRFIDELRNEKPL</sequence>
<accession>A0A0A0SB91</accession>
<dbReference type="EC" id="2.5.1.25" evidence="1"/>
<dbReference type="InterPro" id="IPR039262">
    <property type="entry name" value="DTWD2/TAPT"/>
</dbReference>
<keyword evidence="2" id="KW-0808">Transferase</keyword>